<name>A0A835JPY3_9ROSI</name>
<dbReference type="OrthoDB" id="1834820at2759"/>
<dbReference type="EMBL" id="JADGMS010000011">
    <property type="protein sequence ID" value="KAF9673111.1"/>
    <property type="molecule type" value="Genomic_DNA"/>
</dbReference>
<accession>A0A835JPY3</accession>
<proteinExistence type="predicted"/>
<evidence type="ECO:0000313" key="2">
    <source>
        <dbReference type="Proteomes" id="UP000657918"/>
    </source>
</evidence>
<dbReference type="Proteomes" id="UP000657918">
    <property type="component" value="Chromosome 11"/>
</dbReference>
<sequence>MFIKNTQEIYLASNTELEHSFAEGGLPWLDEELASIRSLPVKNPDPKPPSPSLLDTENSFVAQANSSMLKKESSNVNQIIEPKQAPTSSIPNVQVCIRSTAAILQARVLALLQIHTPNISLSLKTNSNAYTGFGFVLGTPLSCRPFHGPTRYLTFESSNSINSGYPSGTRMPVNDLTPRSDIKIERVRAVKTDIRINTAYVSISQSQCLVKCRPERALGVLSKTIKRRPVFRKRRGELDIED</sequence>
<dbReference type="AlphaFoldDB" id="A0A835JPY3"/>
<organism evidence="1 2">
    <name type="scientific">Salix dunnii</name>
    <dbReference type="NCBI Taxonomy" id="1413687"/>
    <lineage>
        <taxon>Eukaryota</taxon>
        <taxon>Viridiplantae</taxon>
        <taxon>Streptophyta</taxon>
        <taxon>Embryophyta</taxon>
        <taxon>Tracheophyta</taxon>
        <taxon>Spermatophyta</taxon>
        <taxon>Magnoliopsida</taxon>
        <taxon>eudicotyledons</taxon>
        <taxon>Gunneridae</taxon>
        <taxon>Pentapetalae</taxon>
        <taxon>rosids</taxon>
        <taxon>fabids</taxon>
        <taxon>Malpighiales</taxon>
        <taxon>Salicaceae</taxon>
        <taxon>Saliceae</taxon>
        <taxon>Salix</taxon>
    </lineage>
</organism>
<gene>
    <name evidence="1" type="ORF">SADUNF_Sadunf11G0114700</name>
</gene>
<protein>
    <submittedName>
        <fullName evidence="1">Uncharacterized protein</fullName>
    </submittedName>
</protein>
<evidence type="ECO:0000313" key="1">
    <source>
        <dbReference type="EMBL" id="KAF9673111.1"/>
    </source>
</evidence>
<keyword evidence="2" id="KW-1185">Reference proteome</keyword>
<comment type="caution">
    <text evidence="1">The sequence shown here is derived from an EMBL/GenBank/DDBJ whole genome shotgun (WGS) entry which is preliminary data.</text>
</comment>
<reference evidence="1 2" key="1">
    <citation type="submission" date="2020-10" db="EMBL/GenBank/DDBJ databases">
        <title>Plant Genome Project.</title>
        <authorList>
            <person name="Zhang R.-G."/>
        </authorList>
    </citation>
    <scope>NUCLEOTIDE SEQUENCE [LARGE SCALE GENOMIC DNA]</scope>
    <source>
        <strain evidence="1">FAFU-HL-1</strain>
        <tissue evidence="1">Leaf</tissue>
    </source>
</reference>